<dbReference type="PANTHER" id="PTHR10696:SF21">
    <property type="entry name" value="TAUD_TFDA-LIKE DOMAIN-CONTAINING PROTEIN"/>
    <property type="match status" value="1"/>
</dbReference>
<evidence type="ECO:0000259" key="3">
    <source>
        <dbReference type="Pfam" id="PF02668"/>
    </source>
</evidence>
<protein>
    <recommendedName>
        <fullName evidence="3">TauD/TfdA-like domain-containing protein</fullName>
    </recommendedName>
</protein>
<organism evidence="4 5">
    <name type="scientific">Colletotrichum zoysiae</name>
    <dbReference type="NCBI Taxonomy" id="1216348"/>
    <lineage>
        <taxon>Eukaryota</taxon>
        <taxon>Fungi</taxon>
        <taxon>Dikarya</taxon>
        <taxon>Ascomycota</taxon>
        <taxon>Pezizomycotina</taxon>
        <taxon>Sordariomycetes</taxon>
        <taxon>Hypocreomycetidae</taxon>
        <taxon>Glomerellales</taxon>
        <taxon>Glomerellaceae</taxon>
        <taxon>Colletotrichum</taxon>
        <taxon>Colletotrichum graminicola species complex</taxon>
    </lineage>
</organism>
<dbReference type="Pfam" id="PF02668">
    <property type="entry name" value="TauD"/>
    <property type="match status" value="1"/>
</dbReference>
<evidence type="ECO:0000256" key="1">
    <source>
        <dbReference type="ARBA" id="ARBA00023002"/>
    </source>
</evidence>
<gene>
    <name evidence="4" type="ORF">LX32DRAFT_660761</name>
</gene>
<dbReference type="InterPro" id="IPR042098">
    <property type="entry name" value="TauD-like_sf"/>
</dbReference>
<sequence>MAAVQVSPAPKETLPKSRVSESSPLFEPLNVPGQQDTAALGLGLSSPFPLSFKVTAASSLSGSIEAIRRSFKQSGDLARLMKQHGGAVLVRGLPIQTPDYYSRVAHAFGFRPHIEVGRPPLRTVLAPNLPIWPRSEYGWRTINPAWLTFCALELPDSGGGTPITSAIYIARELSRQRPKFFSELLTKGVKYVYRYTVIPLVFVSNTGPGVRGGGGGGGGAYGRDVTDEDTDEMARNKIENGVRRHRHRFVWHEDGSISVTHMVPVGAMVRRGLPSAVTTGRTTPPPTYGDGTSIDVEDLDLLLKLAEDGAVDVERGKGGTSCSSTGGTRQIPAAR</sequence>
<dbReference type="InterPro" id="IPR003819">
    <property type="entry name" value="TauD/TfdA-like"/>
</dbReference>
<evidence type="ECO:0000256" key="2">
    <source>
        <dbReference type="SAM" id="MobiDB-lite"/>
    </source>
</evidence>
<feature type="region of interest" description="Disordered" evidence="2">
    <location>
        <begin position="313"/>
        <end position="335"/>
    </location>
</feature>
<keyword evidence="5" id="KW-1185">Reference proteome</keyword>
<feature type="region of interest" description="Disordered" evidence="2">
    <location>
        <begin position="1"/>
        <end position="25"/>
    </location>
</feature>
<evidence type="ECO:0000313" key="5">
    <source>
        <dbReference type="Proteomes" id="UP001232148"/>
    </source>
</evidence>
<dbReference type="InterPro" id="IPR050411">
    <property type="entry name" value="AlphaKG_dependent_hydroxylases"/>
</dbReference>
<keyword evidence="1" id="KW-0560">Oxidoreductase</keyword>
<reference evidence="4" key="1">
    <citation type="submission" date="2021-06" db="EMBL/GenBank/DDBJ databases">
        <title>Comparative genomics, transcriptomics and evolutionary studies reveal genomic signatures of adaptation to plant cell wall in hemibiotrophic fungi.</title>
        <authorList>
            <consortium name="DOE Joint Genome Institute"/>
            <person name="Baroncelli R."/>
            <person name="Diaz J.F."/>
            <person name="Benocci T."/>
            <person name="Peng M."/>
            <person name="Battaglia E."/>
            <person name="Haridas S."/>
            <person name="Andreopoulos W."/>
            <person name="Labutti K."/>
            <person name="Pangilinan J."/>
            <person name="Floch G.L."/>
            <person name="Makela M.R."/>
            <person name="Henrissat B."/>
            <person name="Grigoriev I.V."/>
            <person name="Crouch J.A."/>
            <person name="De Vries R.P."/>
            <person name="Sukno S.A."/>
            <person name="Thon M.R."/>
        </authorList>
    </citation>
    <scope>NUCLEOTIDE SEQUENCE</scope>
    <source>
        <strain evidence="4">MAFF235873</strain>
    </source>
</reference>
<accession>A0AAD9M3P0</accession>
<proteinExistence type="predicted"/>
<dbReference type="EMBL" id="MU842824">
    <property type="protein sequence ID" value="KAK2033191.1"/>
    <property type="molecule type" value="Genomic_DNA"/>
</dbReference>
<comment type="caution">
    <text evidence="4">The sequence shown here is derived from an EMBL/GenBank/DDBJ whole genome shotgun (WGS) entry which is preliminary data.</text>
</comment>
<feature type="domain" description="TauD/TfdA-like" evidence="3">
    <location>
        <begin position="74"/>
        <end position="307"/>
    </location>
</feature>
<evidence type="ECO:0000313" key="4">
    <source>
        <dbReference type="EMBL" id="KAK2033191.1"/>
    </source>
</evidence>
<dbReference type="AlphaFoldDB" id="A0AAD9M3P0"/>
<name>A0AAD9M3P0_9PEZI</name>
<dbReference type="GO" id="GO:0016491">
    <property type="term" value="F:oxidoreductase activity"/>
    <property type="evidence" value="ECO:0007669"/>
    <property type="project" value="UniProtKB-KW"/>
</dbReference>
<dbReference type="Proteomes" id="UP001232148">
    <property type="component" value="Unassembled WGS sequence"/>
</dbReference>
<dbReference type="PANTHER" id="PTHR10696">
    <property type="entry name" value="GAMMA-BUTYROBETAINE HYDROXYLASE-RELATED"/>
    <property type="match status" value="1"/>
</dbReference>
<dbReference type="Gene3D" id="3.60.130.10">
    <property type="entry name" value="Clavaminate synthase-like"/>
    <property type="match status" value="1"/>
</dbReference>
<dbReference type="SUPFAM" id="SSF51197">
    <property type="entry name" value="Clavaminate synthase-like"/>
    <property type="match status" value="1"/>
</dbReference>